<sequence length="413" mass="42534">MAIVVSVDLIRSQFLSARPFVVGVAAVAAIGGFAVSAATGWRLGALWLVGIALGFALHRAGFGFSAGFRVLLREGKSAQVRAQILMLGAAVVLFFPALAFGTVLGAPVRGFVMPAGVGVALGALLFGVGMQLSGGCISGTLYTVGGGSTRMMVTLAFAVVGATLAAFYAELWSDLPALPPLSLLSELGLAPALALHLAVFVLAWVALAAIERRRHGAVQAVWRRSGSSLLQGVWPYAWAALALALLNFATLLLAGRPWGISQAFALWGSQALDRLGLADPVFWPFWEDPTRAEAVHRALWRDTTTVMTVGIVVGGALAAGVAGSFATTLHVPLRHLVASAIGGVLLGAGAIVATGCNISAFFSGIASGSLHGWLWIAAALPGNWLGVQLRGLFALDGPAAAARAHHSPITSRI</sequence>
<evidence type="ECO:0000256" key="5">
    <source>
        <dbReference type="ARBA" id="ARBA00022692"/>
    </source>
</evidence>
<feature type="transmembrane region" description="Helical" evidence="9">
    <location>
        <begin position="111"/>
        <end position="130"/>
    </location>
</feature>
<dbReference type="KEGG" id="bvr:BVIR_2067"/>
<feature type="transmembrane region" description="Helical" evidence="9">
    <location>
        <begin position="306"/>
        <end position="329"/>
    </location>
</feature>
<feature type="transmembrane region" description="Helical" evidence="9">
    <location>
        <begin position="233"/>
        <end position="254"/>
    </location>
</feature>
<dbReference type="AlphaFoldDB" id="A0A182D4H3"/>
<comment type="subcellular location">
    <subcellularLocation>
        <location evidence="1">Cell inner membrane</location>
        <topology evidence="1">Multi-pass membrane protein</topology>
    </subcellularLocation>
</comment>
<dbReference type="Pfam" id="PF04143">
    <property type="entry name" value="Sulf_transp"/>
    <property type="match status" value="1"/>
</dbReference>
<keyword evidence="4" id="KW-0997">Cell inner membrane</keyword>
<reference evidence="10" key="1">
    <citation type="journal article" date="2015" name="Genome Announc.">
        <title>Complete Genome Sequence of the Bacteriochlorophyll b-Producing Photosynthetic Bacterium Blastochloris viridis.</title>
        <authorList>
            <person name="Tsukatani Y."/>
            <person name="Hirose Y."/>
            <person name="Harada J."/>
            <person name="Misawa N."/>
            <person name="Mori K."/>
            <person name="Inoue K."/>
            <person name="Tamiaki H."/>
        </authorList>
    </citation>
    <scope>NUCLEOTIDE SEQUENCE [LARGE SCALE GENOMIC DNA]</scope>
    <source>
        <strain evidence="10">DSM 133</strain>
    </source>
</reference>
<keyword evidence="3" id="KW-1003">Cell membrane</keyword>
<evidence type="ECO:0000256" key="1">
    <source>
        <dbReference type="ARBA" id="ARBA00004429"/>
    </source>
</evidence>
<comment type="similarity">
    <text evidence="8">Belongs to the TsuA/YedE (TC 9.B.102) family.</text>
</comment>
<protein>
    <submittedName>
        <fullName evidence="10">Uncharacterized protein</fullName>
    </submittedName>
</protein>
<evidence type="ECO:0000313" key="10">
    <source>
        <dbReference type="EMBL" id="BAS00259.1"/>
    </source>
</evidence>
<name>A0A182D4H3_BLAVI</name>
<dbReference type="PATRIC" id="fig|1079.6.peg.2144"/>
<proteinExistence type="inferred from homology"/>
<keyword evidence="6 9" id="KW-1133">Transmembrane helix</keyword>
<dbReference type="InterPro" id="IPR007272">
    <property type="entry name" value="Sulf_transp_TsuA/YedE"/>
</dbReference>
<evidence type="ECO:0000256" key="4">
    <source>
        <dbReference type="ARBA" id="ARBA00022519"/>
    </source>
</evidence>
<keyword evidence="2" id="KW-0813">Transport</keyword>
<dbReference type="EMBL" id="AP014854">
    <property type="protein sequence ID" value="BAS00259.1"/>
    <property type="molecule type" value="Genomic_DNA"/>
</dbReference>
<feature type="transmembrane region" description="Helical" evidence="9">
    <location>
        <begin position="84"/>
        <end position="105"/>
    </location>
</feature>
<evidence type="ECO:0000256" key="8">
    <source>
        <dbReference type="ARBA" id="ARBA00035655"/>
    </source>
</evidence>
<feature type="transmembrane region" description="Helical" evidence="9">
    <location>
        <begin position="189"/>
        <end position="210"/>
    </location>
</feature>
<gene>
    <name evidence="10" type="ORF">BV133_2665</name>
</gene>
<dbReference type="GO" id="GO:0005886">
    <property type="term" value="C:plasma membrane"/>
    <property type="evidence" value="ECO:0007669"/>
    <property type="project" value="UniProtKB-SubCell"/>
</dbReference>
<keyword evidence="7 9" id="KW-0472">Membrane</keyword>
<keyword evidence="5 9" id="KW-0812">Transmembrane</keyword>
<organism evidence="10">
    <name type="scientific">Blastochloris viridis</name>
    <name type="common">Rhodopseudomonas viridis</name>
    <dbReference type="NCBI Taxonomy" id="1079"/>
    <lineage>
        <taxon>Bacteria</taxon>
        <taxon>Pseudomonadati</taxon>
        <taxon>Pseudomonadota</taxon>
        <taxon>Alphaproteobacteria</taxon>
        <taxon>Hyphomicrobiales</taxon>
        <taxon>Blastochloridaceae</taxon>
        <taxon>Blastochloris</taxon>
    </lineage>
</organism>
<feature type="transmembrane region" description="Helical" evidence="9">
    <location>
        <begin position="151"/>
        <end position="169"/>
    </location>
</feature>
<evidence type="ECO:0000256" key="6">
    <source>
        <dbReference type="ARBA" id="ARBA00022989"/>
    </source>
</evidence>
<evidence type="ECO:0000256" key="9">
    <source>
        <dbReference type="SAM" id="Phobius"/>
    </source>
</evidence>
<feature type="transmembrane region" description="Helical" evidence="9">
    <location>
        <begin position="20"/>
        <end position="41"/>
    </location>
</feature>
<dbReference type="PANTHER" id="PTHR30574:SF1">
    <property type="entry name" value="SULPHUR TRANSPORT DOMAIN-CONTAINING PROTEIN"/>
    <property type="match status" value="1"/>
</dbReference>
<accession>A0A182D4H3</accession>
<evidence type="ECO:0000256" key="3">
    <source>
        <dbReference type="ARBA" id="ARBA00022475"/>
    </source>
</evidence>
<evidence type="ECO:0000256" key="7">
    <source>
        <dbReference type="ARBA" id="ARBA00023136"/>
    </source>
</evidence>
<feature type="transmembrane region" description="Helical" evidence="9">
    <location>
        <begin position="336"/>
        <end position="354"/>
    </location>
</feature>
<feature type="transmembrane region" description="Helical" evidence="9">
    <location>
        <begin position="47"/>
        <end position="72"/>
    </location>
</feature>
<dbReference type="PANTHER" id="PTHR30574">
    <property type="entry name" value="INNER MEMBRANE PROTEIN YEDE"/>
    <property type="match status" value="1"/>
</dbReference>
<evidence type="ECO:0000256" key="2">
    <source>
        <dbReference type="ARBA" id="ARBA00022448"/>
    </source>
</evidence>